<feature type="binding site" evidence="12">
    <location>
        <position position="77"/>
    </location>
    <ligand>
        <name>Na(+)</name>
        <dbReference type="ChEBI" id="CHEBI:29101"/>
        <note>structural</note>
    </ligand>
</feature>
<dbReference type="RefSeq" id="WP_039004054.1">
    <property type="nucleotide sequence ID" value="NZ_CP014327.1"/>
</dbReference>
<dbReference type="NCBIfam" id="TIGR00494">
    <property type="entry name" value="crcB"/>
    <property type="match status" value="1"/>
</dbReference>
<dbReference type="GO" id="GO:0062054">
    <property type="term" value="F:fluoride channel activity"/>
    <property type="evidence" value="ECO:0007669"/>
    <property type="project" value="UniProtKB-UniRule"/>
</dbReference>
<dbReference type="EMBL" id="CP014327">
    <property type="protein sequence ID" value="AML50563.1"/>
    <property type="molecule type" value="Genomic_DNA"/>
</dbReference>
<evidence type="ECO:0000256" key="7">
    <source>
        <dbReference type="ARBA" id="ARBA00023065"/>
    </source>
</evidence>
<comment type="catalytic activity">
    <reaction evidence="11">
        <text>fluoride(in) = fluoride(out)</text>
        <dbReference type="Rhea" id="RHEA:76159"/>
        <dbReference type="ChEBI" id="CHEBI:17051"/>
    </reaction>
    <physiologicalReaction direction="left-to-right" evidence="11">
        <dbReference type="Rhea" id="RHEA:76160"/>
    </physiologicalReaction>
</comment>
<dbReference type="GO" id="GO:0046872">
    <property type="term" value="F:metal ion binding"/>
    <property type="evidence" value="ECO:0007669"/>
    <property type="project" value="UniProtKB-KW"/>
</dbReference>
<organism evidence="13 14">
    <name type="scientific">Falsihalocynthiibacter arcticus</name>
    <dbReference type="NCBI Taxonomy" id="1579316"/>
    <lineage>
        <taxon>Bacteria</taxon>
        <taxon>Pseudomonadati</taxon>
        <taxon>Pseudomonadota</taxon>
        <taxon>Alphaproteobacteria</taxon>
        <taxon>Rhodobacterales</taxon>
        <taxon>Roseobacteraceae</taxon>
        <taxon>Falsihalocynthiibacter</taxon>
    </lineage>
</organism>
<dbReference type="HAMAP" id="MF_00454">
    <property type="entry name" value="FluC"/>
    <property type="match status" value="1"/>
</dbReference>
<keyword evidence="12" id="KW-0479">Metal-binding</keyword>
<dbReference type="Pfam" id="PF02537">
    <property type="entry name" value="CRCB"/>
    <property type="match status" value="1"/>
</dbReference>
<evidence type="ECO:0000256" key="1">
    <source>
        <dbReference type="ARBA" id="ARBA00004651"/>
    </source>
</evidence>
<keyword evidence="6 12" id="KW-0915">Sodium</keyword>
<comment type="function">
    <text evidence="12">Fluoride-specific ion channel. Important for reducing fluoride concentration in the cell, thus reducing its toxicity.</text>
</comment>
<name>A0A126UWW5_9RHOB</name>
<evidence type="ECO:0000256" key="3">
    <source>
        <dbReference type="ARBA" id="ARBA00022519"/>
    </source>
</evidence>
<dbReference type="NCBIfam" id="NF010805">
    <property type="entry name" value="PRK14209.1"/>
    <property type="match status" value="1"/>
</dbReference>
<evidence type="ECO:0000256" key="5">
    <source>
        <dbReference type="ARBA" id="ARBA00022989"/>
    </source>
</evidence>
<evidence type="ECO:0000313" key="14">
    <source>
        <dbReference type="Proteomes" id="UP000070371"/>
    </source>
</evidence>
<dbReference type="GO" id="GO:0140114">
    <property type="term" value="P:cellular detoxification of fluoride"/>
    <property type="evidence" value="ECO:0007669"/>
    <property type="project" value="UniProtKB-UniRule"/>
</dbReference>
<evidence type="ECO:0000256" key="6">
    <source>
        <dbReference type="ARBA" id="ARBA00023053"/>
    </source>
</evidence>
<keyword evidence="8 12" id="KW-0472">Membrane</keyword>
<evidence type="ECO:0000256" key="11">
    <source>
        <dbReference type="ARBA" id="ARBA00035585"/>
    </source>
</evidence>
<evidence type="ECO:0000256" key="8">
    <source>
        <dbReference type="ARBA" id="ARBA00023136"/>
    </source>
</evidence>
<feature type="binding site" evidence="12">
    <location>
        <position position="74"/>
    </location>
    <ligand>
        <name>Na(+)</name>
        <dbReference type="ChEBI" id="CHEBI:29101"/>
        <note>structural</note>
    </ligand>
</feature>
<dbReference type="Proteomes" id="UP000070371">
    <property type="component" value="Chromosome"/>
</dbReference>
<dbReference type="InterPro" id="IPR003691">
    <property type="entry name" value="FluC"/>
</dbReference>
<dbReference type="AlphaFoldDB" id="A0A126UWW5"/>
<comment type="similarity">
    <text evidence="10 12">Belongs to the fluoride channel Fluc/FEX (TC 1.A.43) family.</text>
</comment>
<evidence type="ECO:0000256" key="12">
    <source>
        <dbReference type="HAMAP-Rule" id="MF_00454"/>
    </source>
</evidence>
<dbReference type="PANTHER" id="PTHR28259:SF1">
    <property type="entry name" value="FLUORIDE EXPORT PROTEIN 1-RELATED"/>
    <property type="match status" value="1"/>
</dbReference>
<feature type="transmembrane region" description="Helical" evidence="12">
    <location>
        <begin position="36"/>
        <end position="56"/>
    </location>
</feature>
<feature type="transmembrane region" description="Helical" evidence="12">
    <location>
        <begin position="99"/>
        <end position="120"/>
    </location>
</feature>
<evidence type="ECO:0000256" key="9">
    <source>
        <dbReference type="ARBA" id="ARBA00023303"/>
    </source>
</evidence>
<reference evidence="13 14" key="1">
    <citation type="submission" date="2016-02" db="EMBL/GenBank/DDBJ databases">
        <title>Complete genome sequence of Halocynthiibacter arcticus PAMC 20958t from arctic marine sediment.</title>
        <authorList>
            <person name="Lee Y.M."/>
            <person name="Baek K."/>
            <person name="Lee H.K."/>
            <person name="Shin S.C."/>
        </authorList>
    </citation>
    <scope>NUCLEOTIDE SEQUENCE [LARGE SCALE GENOMIC DNA]</scope>
    <source>
        <strain evidence="13">PAMC 20958</strain>
    </source>
</reference>
<comment type="activity regulation">
    <text evidence="12">Na(+) is not transported, but it plays an essential structural role and its presence is essential for fluoride channel function.</text>
</comment>
<keyword evidence="9 12" id="KW-0407">Ion channel</keyword>
<gene>
    <name evidence="12" type="primary">fluC</name>
    <name evidence="12" type="synonym">crcB</name>
    <name evidence="13" type="ORF">RC74_04115</name>
</gene>
<keyword evidence="4 12" id="KW-0812">Transmembrane</keyword>
<accession>A0A126UWW5</accession>
<evidence type="ECO:0000256" key="2">
    <source>
        <dbReference type="ARBA" id="ARBA00022475"/>
    </source>
</evidence>
<keyword evidence="5 12" id="KW-1133">Transmembrane helix</keyword>
<dbReference type="PANTHER" id="PTHR28259">
    <property type="entry name" value="FLUORIDE EXPORT PROTEIN 1-RELATED"/>
    <property type="match status" value="1"/>
</dbReference>
<keyword evidence="14" id="KW-1185">Reference proteome</keyword>
<keyword evidence="3" id="KW-0997">Cell inner membrane</keyword>
<comment type="subcellular location">
    <subcellularLocation>
        <location evidence="1 12">Cell membrane</location>
        <topology evidence="1 12">Multi-pass membrane protein</topology>
    </subcellularLocation>
</comment>
<evidence type="ECO:0000313" key="13">
    <source>
        <dbReference type="EMBL" id="AML50563.1"/>
    </source>
</evidence>
<keyword evidence="7 12" id="KW-0406">Ion transport</keyword>
<dbReference type="KEGG" id="hat:RC74_04115"/>
<dbReference type="STRING" id="1579316.RC74_04115"/>
<dbReference type="GO" id="GO:0005886">
    <property type="term" value="C:plasma membrane"/>
    <property type="evidence" value="ECO:0007669"/>
    <property type="project" value="UniProtKB-SubCell"/>
</dbReference>
<feature type="transmembrane region" description="Helical" evidence="12">
    <location>
        <begin position="63"/>
        <end position="84"/>
    </location>
</feature>
<keyword evidence="12" id="KW-0813">Transport</keyword>
<dbReference type="OrthoDB" id="9806299at2"/>
<proteinExistence type="inferred from homology"/>
<sequence length="125" mass="13047">MFLTLLYVALGGALGAVMRFLTQAYAVRLLGMSFPWGTLSVNVVGSFVMGLLFVLLAGRDSSVMAPFLMIGVLGGFTTFSAFSLDTLRLFEAGQLGSAALYVALSMVMSLSAVALGVWCAKGGFA</sequence>
<protein>
    <recommendedName>
        <fullName evidence="12">Fluoride-specific ion channel FluC</fullName>
    </recommendedName>
</protein>
<keyword evidence="2 12" id="KW-1003">Cell membrane</keyword>
<evidence type="ECO:0000256" key="10">
    <source>
        <dbReference type="ARBA" id="ARBA00035120"/>
    </source>
</evidence>
<evidence type="ECO:0000256" key="4">
    <source>
        <dbReference type="ARBA" id="ARBA00022692"/>
    </source>
</evidence>